<dbReference type="HAMAP" id="MF_00147_B">
    <property type="entry name" value="TIM_B"/>
    <property type="match status" value="1"/>
</dbReference>
<comment type="pathway">
    <text evidence="7 8">Carbohydrate degradation; glycolysis; D-glyceraldehyde 3-phosphate from glycerone phosphate: step 1/1.</text>
</comment>
<dbReference type="InterPro" id="IPR035990">
    <property type="entry name" value="TIM_sf"/>
</dbReference>
<keyword evidence="4 7" id="KW-0963">Cytoplasm</keyword>
<evidence type="ECO:0000256" key="4">
    <source>
        <dbReference type="ARBA" id="ARBA00022490"/>
    </source>
</evidence>
<keyword evidence="6 7" id="KW-0413">Isomerase</keyword>
<dbReference type="Proteomes" id="UP001595548">
    <property type="component" value="Unassembled WGS sequence"/>
</dbReference>
<keyword evidence="5 7" id="KW-0324">Glycolysis</keyword>
<keyword evidence="10" id="KW-1185">Reference proteome</keyword>
<dbReference type="PANTHER" id="PTHR21139">
    <property type="entry name" value="TRIOSEPHOSPHATE ISOMERASE"/>
    <property type="match status" value="1"/>
</dbReference>
<comment type="function">
    <text evidence="7">Involved in the gluconeogenesis. Catalyzes stereospecifically the conversion of dihydroxyacetone phosphate (DHAP) to D-glyceraldehyde-3-phosphate (G3P).</text>
</comment>
<feature type="active site" description="Proton acceptor" evidence="7">
    <location>
        <position position="172"/>
    </location>
</feature>
<dbReference type="EC" id="5.3.1.1" evidence="7 8"/>
<evidence type="ECO:0000313" key="9">
    <source>
        <dbReference type="EMBL" id="MFC3156653.1"/>
    </source>
</evidence>
<comment type="subunit">
    <text evidence="7 8">Homodimer.</text>
</comment>
<organism evidence="9 10">
    <name type="scientific">Gilvimarinus japonicus</name>
    <dbReference type="NCBI Taxonomy" id="1796469"/>
    <lineage>
        <taxon>Bacteria</taxon>
        <taxon>Pseudomonadati</taxon>
        <taxon>Pseudomonadota</taxon>
        <taxon>Gammaproteobacteria</taxon>
        <taxon>Cellvibrionales</taxon>
        <taxon>Cellvibrionaceae</taxon>
        <taxon>Gilvimarinus</taxon>
    </lineage>
</organism>
<comment type="catalytic activity">
    <reaction evidence="7 8">
        <text>D-glyceraldehyde 3-phosphate = dihydroxyacetone phosphate</text>
        <dbReference type="Rhea" id="RHEA:18585"/>
        <dbReference type="ChEBI" id="CHEBI:57642"/>
        <dbReference type="ChEBI" id="CHEBI:59776"/>
        <dbReference type="EC" id="5.3.1.1"/>
    </reaction>
</comment>
<dbReference type="PROSITE" id="PS00171">
    <property type="entry name" value="TIM_1"/>
    <property type="match status" value="1"/>
</dbReference>
<dbReference type="Gene3D" id="3.20.20.70">
    <property type="entry name" value="Aldolase class I"/>
    <property type="match status" value="1"/>
</dbReference>
<protein>
    <recommendedName>
        <fullName evidence="7 8">Triosephosphate isomerase</fullName>
        <shortName evidence="7">TIM</shortName>
        <shortName evidence="7">TPI</shortName>
        <ecNumber evidence="7 8">5.3.1.1</ecNumber>
    </recommendedName>
    <alternativeName>
        <fullName evidence="7">Triose-phosphate isomerase</fullName>
    </alternativeName>
</protein>
<evidence type="ECO:0000256" key="2">
    <source>
        <dbReference type="ARBA" id="ARBA00007422"/>
    </source>
</evidence>
<evidence type="ECO:0000256" key="3">
    <source>
        <dbReference type="ARBA" id="ARBA00022432"/>
    </source>
</evidence>
<dbReference type="GO" id="GO:0004807">
    <property type="term" value="F:triose-phosphate isomerase activity"/>
    <property type="evidence" value="ECO:0007669"/>
    <property type="project" value="UniProtKB-EC"/>
</dbReference>
<evidence type="ECO:0000313" key="10">
    <source>
        <dbReference type="Proteomes" id="UP001595548"/>
    </source>
</evidence>
<feature type="binding site" evidence="7">
    <location>
        <position position="213"/>
    </location>
    <ligand>
        <name>substrate</name>
    </ligand>
</feature>
<proteinExistence type="inferred from homology"/>
<evidence type="ECO:0000256" key="6">
    <source>
        <dbReference type="ARBA" id="ARBA00023235"/>
    </source>
</evidence>
<sequence>MQSRGDRRKLVVGNWKMNGTRAANDRLLQAILSGWRPLQHVDAAICPPFVYLPQLAETLASSPLIVGAQSLNPRANGAFTGEISGEMLSDCGCHYVIVGHNERRRMQSESDLYVAEQFLAAQESGLTPILCVGESEQAREAGNALDAIGQQLRVVIEAAGLEAFSRAVVAYEPIWAVGTGKTATPEQAQEVHTFIRGQFGAQGNGLVILYGGSVKADNALSLFAEPDIDGALLGGASLNAEEFIAICQSAEQVATGMTQ</sequence>
<evidence type="ECO:0000256" key="7">
    <source>
        <dbReference type="HAMAP-Rule" id="MF_00147"/>
    </source>
</evidence>
<dbReference type="SUPFAM" id="SSF51351">
    <property type="entry name" value="Triosephosphate isomerase (TIM)"/>
    <property type="match status" value="1"/>
</dbReference>
<reference evidence="10" key="1">
    <citation type="journal article" date="2019" name="Int. J. Syst. Evol. Microbiol.">
        <title>The Global Catalogue of Microorganisms (GCM) 10K type strain sequencing project: providing services to taxonomists for standard genome sequencing and annotation.</title>
        <authorList>
            <consortium name="The Broad Institute Genomics Platform"/>
            <consortium name="The Broad Institute Genome Sequencing Center for Infectious Disease"/>
            <person name="Wu L."/>
            <person name="Ma J."/>
        </authorList>
    </citation>
    <scope>NUCLEOTIDE SEQUENCE [LARGE SCALE GENOMIC DNA]</scope>
    <source>
        <strain evidence="10">KCTC 52141</strain>
    </source>
</reference>
<evidence type="ECO:0000256" key="5">
    <source>
        <dbReference type="ARBA" id="ARBA00023152"/>
    </source>
</evidence>
<dbReference type="InterPro" id="IPR022896">
    <property type="entry name" value="TrioseP_Isoase_bac/euk"/>
</dbReference>
<name>A0ABV7HV20_9GAMM</name>
<dbReference type="CDD" id="cd00311">
    <property type="entry name" value="TIM"/>
    <property type="match status" value="1"/>
</dbReference>
<keyword evidence="3 7" id="KW-0312">Gluconeogenesis</keyword>
<gene>
    <name evidence="7 9" type="primary">tpiA</name>
    <name evidence="9" type="ORF">ACFOEB_15685</name>
</gene>
<evidence type="ECO:0000256" key="1">
    <source>
        <dbReference type="ARBA" id="ARBA00004939"/>
    </source>
</evidence>
<feature type="binding site" evidence="7">
    <location>
        <begin position="14"/>
        <end position="16"/>
    </location>
    <ligand>
        <name>substrate</name>
    </ligand>
</feature>
<comment type="similarity">
    <text evidence="2 7 8">Belongs to the triosephosphate isomerase family.</text>
</comment>
<dbReference type="InterPro" id="IPR000652">
    <property type="entry name" value="Triosephosphate_isomerase"/>
</dbReference>
<dbReference type="InterPro" id="IPR020861">
    <property type="entry name" value="Triosephosphate_isomerase_AS"/>
</dbReference>
<dbReference type="NCBIfam" id="TIGR00419">
    <property type="entry name" value="tim"/>
    <property type="match status" value="1"/>
</dbReference>
<feature type="active site" description="Electrophile" evidence="7">
    <location>
        <position position="100"/>
    </location>
</feature>
<comment type="pathway">
    <text evidence="7 8">Carbohydrate biosynthesis; gluconeogenesis.</text>
</comment>
<dbReference type="PROSITE" id="PS51440">
    <property type="entry name" value="TIM_2"/>
    <property type="match status" value="1"/>
</dbReference>
<comment type="subcellular location">
    <subcellularLocation>
        <location evidence="7 8">Cytoplasm</location>
    </subcellularLocation>
</comment>
<comment type="caution">
    <text evidence="9">The sequence shown here is derived from an EMBL/GenBank/DDBJ whole genome shotgun (WGS) entry which is preliminary data.</text>
</comment>
<comment type="pathway">
    <text evidence="1">Carbohydrate metabolism; erythritol degradation.</text>
</comment>
<dbReference type="InterPro" id="IPR013785">
    <property type="entry name" value="Aldolase_TIM"/>
</dbReference>
<feature type="binding site" evidence="7">
    <location>
        <position position="178"/>
    </location>
    <ligand>
        <name>substrate</name>
    </ligand>
</feature>
<dbReference type="RefSeq" id="WP_339616067.1">
    <property type="nucleotide sequence ID" value="NZ_AP031500.1"/>
</dbReference>
<dbReference type="EMBL" id="JBHRTL010000031">
    <property type="protein sequence ID" value="MFC3156653.1"/>
    <property type="molecule type" value="Genomic_DNA"/>
</dbReference>
<accession>A0ABV7HV20</accession>
<dbReference type="Pfam" id="PF00121">
    <property type="entry name" value="TIM"/>
    <property type="match status" value="1"/>
</dbReference>
<evidence type="ECO:0000256" key="8">
    <source>
        <dbReference type="RuleBase" id="RU363013"/>
    </source>
</evidence>
<feature type="binding site" evidence="7">
    <location>
        <begin position="234"/>
        <end position="235"/>
    </location>
    <ligand>
        <name>substrate</name>
    </ligand>
</feature>
<dbReference type="PANTHER" id="PTHR21139:SF42">
    <property type="entry name" value="TRIOSEPHOSPHATE ISOMERASE"/>
    <property type="match status" value="1"/>
</dbReference>